<keyword evidence="11" id="KW-1185">Reference proteome</keyword>
<dbReference type="GO" id="GO:0004222">
    <property type="term" value="F:metalloendopeptidase activity"/>
    <property type="evidence" value="ECO:0007669"/>
    <property type="project" value="InterPro"/>
</dbReference>
<comment type="cofactor">
    <cofactor evidence="1">
        <name>Zn(2+)</name>
        <dbReference type="ChEBI" id="CHEBI:29105"/>
    </cofactor>
</comment>
<dbReference type="PRINTS" id="PR00786">
    <property type="entry name" value="NEPRILYSIN"/>
</dbReference>
<dbReference type="PANTHER" id="PTHR11733">
    <property type="entry name" value="ZINC METALLOPROTEASE FAMILY M13 NEPRILYSIN-RELATED"/>
    <property type="match status" value="1"/>
</dbReference>
<proteinExistence type="inferred from homology"/>
<accession>A0A8H4L0K0</accession>
<dbReference type="InterPro" id="IPR024079">
    <property type="entry name" value="MetalloPept_cat_dom_sf"/>
</dbReference>
<dbReference type="PROSITE" id="PS51885">
    <property type="entry name" value="NEPRILYSIN"/>
    <property type="match status" value="1"/>
</dbReference>
<reference evidence="10 11" key="1">
    <citation type="submission" date="2020-01" db="EMBL/GenBank/DDBJ databases">
        <title>Identification and distribution of gene clusters putatively required for synthesis of sphingolipid metabolism inhibitors in phylogenetically diverse species of the filamentous fungus Fusarium.</title>
        <authorList>
            <person name="Kim H.-S."/>
            <person name="Busman M."/>
            <person name="Brown D.W."/>
            <person name="Divon H."/>
            <person name="Uhlig S."/>
            <person name="Proctor R.H."/>
        </authorList>
    </citation>
    <scope>NUCLEOTIDE SEQUENCE [LARGE SCALE GENOMIC DNA]</scope>
    <source>
        <strain evidence="10 11">NRRL 20459</strain>
    </source>
</reference>
<dbReference type="Gene3D" id="1.10.1380.10">
    <property type="entry name" value="Neutral endopeptidase , domain2"/>
    <property type="match status" value="1"/>
</dbReference>
<dbReference type="CDD" id="cd08662">
    <property type="entry name" value="M13"/>
    <property type="match status" value="1"/>
</dbReference>
<keyword evidence="5" id="KW-0378">Hydrolase</keyword>
<evidence type="ECO:0000256" key="7">
    <source>
        <dbReference type="ARBA" id="ARBA00023049"/>
    </source>
</evidence>
<dbReference type="InterPro" id="IPR018497">
    <property type="entry name" value="Peptidase_M13_C"/>
</dbReference>
<feature type="domain" description="Peptidase M13 C-terminal" evidence="8">
    <location>
        <begin position="534"/>
        <end position="728"/>
    </location>
</feature>
<feature type="domain" description="Peptidase M13 N-terminal" evidence="9">
    <location>
        <begin position="39"/>
        <end position="468"/>
    </location>
</feature>
<evidence type="ECO:0000256" key="5">
    <source>
        <dbReference type="ARBA" id="ARBA00022801"/>
    </source>
</evidence>
<dbReference type="Gene3D" id="3.40.390.10">
    <property type="entry name" value="Collagenase (Catalytic Domain)"/>
    <property type="match status" value="1"/>
</dbReference>
<comment type="caution">
    <text evidence="10">The sequence shown here is derived from an EMBL/GenBank/DDBJ whole genome shotgun (WGS) entry which is preliminary data.</text>
</comment>
<evidence type="ECO:0000256" key="2">
    <source>
        <dbReference type="ARBA" id="ARBA00007357"/>
    </source>
</evidence>
<dbReference type="InterPro" id="IPR008753">
    <property type="entry name" value="Peptidase_M13_N"/>
</dbReference>
<comment type="similarity">
    <text evidence="2">Belongs to the peptidase M13 family.</text>
</comment>
<evidence type="ECO:0000259" key="8">
    <source>
        <dbReference type="Pfam" id="PF01431"/>
    </source>
</evidence>
<evidence type="ECO:0000256" key="4">
    <source>
        <dbReference type="ARBA" id="ARBA00022723"/>
    </source>
</evidence>
<dbReference type="AlphaFoldDB" id="A0A8H4L0K0"/>
<organism evidence="10 11">
    <name type="scientific">Fusarium albosuccineum</name>
    <dbReference type="NCBI Taxonomy" id="1237068"/>
    <lineage>
        <taxon>Eukaryota</taxon>
        <taxon>Fungi</taxon>
        <taxon>Dikarya</taxon>
        <taxon>Ascomycota</taxon>
        <taxon>Pezizomycotina</taxon>
        <taxon>Sordariomycetes</taxon>
        <taxon>Hypocreomycetidae</taxon>
        <taxon>Hypocreales</taxon>
        <taxon>Nectriaceae</taxon>
        <taxon>Fusarium</taxon>
        <taxon>Fusarium decemcellulare species complex</taxon>
    </lineage>
</organism>
<dbReference type="GO" id="GO:0005886">
    <property type="term" value="C:plasma membrane"/>
    <property type="evidence" value="ECO:0007669"/>
    <property type="project" value="TreeGrafter"/>
</dbReference>
<keyword evidence="7" id="KW-0482">Metalloprotease</keyword>
<evidence type="ECO:0000313" key="11">
    <source>
        <dbReference type="Proteomes" id="UP000554235"/>
    </source>
</evidence>
<dbReference type="OrthoDB" id="6475849at2759"/>
<dbReference type="EMBL" id="JAADYS010002282">
    <property type="protein sequence ID" value="KAF4459009.1"/>
    <property type="molecule type" value="Genomic_DNA"/>
</dbReference>
<dbReference type="GO" id="GO:0046872">
    <property type="term" value="F:metal ion binding"/>
    <property type="evidence" value="ECO:0007669"/>
    <property type="project" value="UniProtKB-KW"/>
</dbReference>
<evidence type="ECO:0000256" key="1">
    <source>
        <dbReference type="ARBA" id="ARBA00001947"/>
    </source>
</evidence>
<keyword evidence="6" id="KW-0862">Zinc</keyword>
<keyword evidence="3" id="KW-0645">Protease</keyword>
<gene>
    <name evidence="10" type="ORF">FALBO_14241</name>
</gene>
<dbReference type="PANTHER" id="PTHR11733:SF167">
    <property type="entry name" value="FI17812P1-RELATED"/>
    <property type="match status" value="1"/>
</dbReference>
<evidence type="ECO:0000256" key="3">
    <source>
        <dbReference type="ARBA" id="ARBA00022670"/>
    </source>
</evidence>
<keyword evidence="4" id="KW-0479">Metal-binding</keyword>
<dbReference type="Pfam" id="PF05649">
    <property type="entry name" value="Peptidase_M13_N"/>
    <property type="match status" value="1"/>
</dbReference>
<dbReference type="GO" id="GO:0016485">
    <property type="term" value="P:protein processing"/>
    <property type="evidence" value="ECO:0007669"/>
    <property type="project" value="TreeGrafter"/>
</dbReference>
<dbReference type="Proteomes" id="UP000554235">
    <property type="component" value="Unassembled WGS sequence"/>
</dbReference>
<dbReference type="InterPro" id="IPR042089">
    <property type="entry name" value="Peptidase_M13_dom_2"/>
</dbReference>
<evidence type="ECO:0000256" key="6">
    <source>
        <dbReference type="ARBA" id="ARBA00022833"/>
    </source>
</evidence>
<sequence>MGSGTEGVTSGGLCTSPACIHVASYILNSIATNYTEIDPCTNFAEYTCGNWASWNEIPPGQHSTDYFSSTEDQIYSTIRQILDRGYPTGSDARWVSVNLTKDQTKADKEIFSQLQQAYGACLNETVESGQGLQTLLDFVGTVVDAFPTNLGPGDKTEALFKAVGDTLTIFETYGIATTQRILQQPNNIDPNETIILIQVPHGGNTLPEDEKVAETYSKLAAELLSAIHPANVTIKEAASLLGGVFQLQSKIAELADASGQEELKKFPKNPLYPSSTPRTSLDKFQKEFPEFNFQHVIERLAPSGYKPSKITTPDSKYFYNLTQVISNTPADVLQAYFVWTAISALSPYAESNVTAAWNTFARAQKGDLGDNRVPNWRKCVGFLDTGAEWISETGAAIYYGPSGLPWILSRFFLDGNYSPKAKDLTTRIAKYLKEAFLERLESHDWLSSEVKRVASDKVHAMADKIGYPTDPNSVDPIALKNYYAQARLTSTHIDNVLSLAKLAVAKKWAALGKPWERGQYQISSLVVGAMQDRQLNAMVIPAGIQQFPIYDVDFPSYLLYGGMGGIVGHEITHGFDNFGKHYDASGNMSEWWDERSLANFNSKITCFVDQYDKFSVTGPDGKQVHVNGEMTLDENIADAGGVSASFRAWQNWEKEEGKAMSLPGLDDFTHEQLFFIKWGHNFCRNYPAGLDAAKMATDTHSPKDARIMLPLENSAEFKKAFNCPSKKPVCELW</sequence>
<dbReference type="Pfam" id="PF01431">
    <property type="entry name" value="Peptidase_M13"/>
    <property type="match status" value="1"/>
</dbReference>
<evidence type="ECO:0000313" key="10">
    <source>
        <dbReference type="EMBL" id="KAF4459009.1"/>
    </source>
</evidence>
<protein>
    <submittedName>
        <fullName evidence="10">Endothelin-converting enzyme 1</fullName>
    </submittedName>
</protein>
<dbReference type="SUPFAM" id="SSF55486">
    <property type="entry name" value="Metalloproteases ('zincins'), catalytic domain"/>
    <property type="match status" value="1"/>
</dbReference>
<dbReference type="InterPro" id="IPR000718">
    <property type="entry name" value="Peptidase_M13"/>
</dbReference>
<evidence type="ECO:0000259" key="9">
    <source>
        <dbReference type="Pfam" id="PF05649"/>
    </source>
</evidence>
<name>A0A8H4L0K0_9HYPO</name>